<keyword evidence="8" id="KW-0436">Ligase</keyword>
<evidence type="ECO:0000256" key="4">
    <source>
        <dbReference type="ARBA" id="ARBA00022989"/>
    </source>
</evidence>
<organism evidence="8 9">
    <name type="scientific">Kribbella voronezhensis</name>
    <dbReference type="NCBI Taxonomy" id="2512212"/>
    <lineage>
        <taxon>Bacteria</taxon>
        <taxon>Bacillati</taxon>
        <taxon>Actinomycetota</taxon>
        <taxon>Actinomycetes</taxon>
        <taxon>Propionibacteriales</taxon>
        <taxon>Kribbellaceae</taxon>
        <taxon>Kribbella</taxon>
    </lineage>
</organism>
<reference evidence="8 9" key="1">
    <citation type="submission" date="2019-03" db="EMBL/GenBank/DDBJ databases">
        <title>Genomic Encyclopedia of Type Strains, Phase III (KMG-III): the genomes of soil and plant-associated and newly described type strains.</title>
        <authorList>
            <person name="Whitman W."/>
        </authorList>
    </citation>
    <scope>NUCLEOTIDE SEQUENCE [LARGE SCALE GENOMIC DNA]</scope>
    <source>
        <strain evidence="8 9">VKM Ac-2575</strain>
    </source>
</reference>
<dbReference type="InterPro" id="IPR024320">
    <property type="entry name" value="LPG_synthase_C"/>
</dbReference>
<feature type="transmembrane region" description="Helical" evidence="6">
    <location>
        <begin position="38"/>
        <end position="58"/>
    </location>
</feature>
<evidence type="ECO:0000256" key="5">
    <source>
        <dbReference type="ARBA" id="ARBA00023136"/>
    </source>
</evidence>
<comment type="subcellular location">
    <subcellularLocation>
        <location evidence="1">Cell membrane</location>
        <topology evidence="1">Multi-pass membrane protein</topology>
    </subcellularLocation>
</comment>
<dbReference type="Proteomes" id="UP000295151">
    <property type="component" value="Unassembled WGS sequence"/>
</dbReference>
<evidence type="ECO:0000256" key="1">
    <source>
        <dbReference type="ARBA" id="ARBA00004651"/>
    </source>
</evidence>
<keyword evidence="5 6" id="KW-0472">Membrane</keyword>
<dbReference type="InterPro" id="IPR016181">
    <property type="entry name" value="Acyl_CoA_acyltransferase"/>
</dbReference>
<name>A0A4R7T7P7_9ACTN</name>
<evidence type="ECO:0000256" key="2">
    <source>
        <dbReference type="ARBA" id="ARBA00022475"/>
    </source>
</evidence>
<dbReference type="GO" id="GO:0055091">
    <property type="term" value="P:phospholipid homeostasis"/>
    <property type="evidence" value="ECO:0007669"/>
    <property type="project" value="TreeGrafter"/>
</dbReference>
<dbReference type="InterPro" id="IPR051211">
    <property type="entry name" value="PG_lysyltransferase"/>
</dbReference>
<dbReference type="PANTHER" id="PTHR34697">
    <property type="entry name" value="PHOSPHATIDYLGLYCEROL LYSYLTRANSFERASE"/>
    <property type="match status" value="1"/>
</dbReference>
<dbReference type="PANTHER" id="PTHR34697:SF2">
    <property type="entry name" value="PHOSPHATIDYLGLYCEROL LYSYLTRANSFERASE"/>
    <property type="match status" value="1"/>
</dbReference>
<keyword evidence="4 6" id="KW-1133">Transmembrane helix</keyword>
<dbReference type="GO" id="GO:0005886">
    <property type="term" value="C:plasma membrane"/>
    <property type="evidence" value="ECO:0007669"/>
    <property type="project" value="UniProtKB-SubCell"/>
</dbReference>
<dbReference type="Pfam" id="PF09924">
    <property type="entry name" value="LPG_synthase_C"/>
    <property type="match status" value="1"/>
</dbReference>
<protein>
    <submittedName>
        <fullName evidence="8">Lysyl-tRNA synthetase class 2</fullName>
    </submittedName>
</protein>
<comment type="caution">
    <text evidence="8">The sequence shown here is derived from an EMBL/GenBank/DDBJ whole genome shotgun (WGS) entry which is preliminary data.</text>
</comment>
<gene>
    <name evidence="8" type="ORF">EV138_0676</name>
</gene>
<evidence type="ECO:0000313" key="8">
    <source>
        <dbReference type="EMBL" id="TDU87158.1"/>
    </source>
</evidence>
<evidence type="ECO:0000256" key="6">
    <source>
        <dbReference type="SAM" id="Phobius"/>
    </source>
</evidence>
<dbReference type="EMBL" id="SOCE01000001">
    <property type="protein sequence ID" value="TDU87158.1"/>
    <property type="molecule type" value="Genomic_DNA"/>
</dbReference>
<dbReference type="OrthoDB" id="9801152at2"/>
<dbReference type="GO" id="GO:0016755">
    <property type="term" value="F:aminoacyltransferase activity"/>
    <property type="evidence" value="ECO:0007669"/>
    <property type="project" value="TreeGrafter"/>
</dbReference>
<dbReference type="RefSeq" id="WP_133976972.1">
    <property type="nucleotide sequence ID" value="NZ_SOCE01000001.1"/>
</dbReference>
<accession>A0A4R7T7P7</accession>
<evidence type="ECO:0000313" key="9">
    <source>
        <dbReference type="Proteomes" id="UP000295151"/>
    </source>
</evidence>
<dbReference type="SUPFAM" id="SSF55729">
    <property type="entry name" value="Acyl-CoA N-acyltransferases (Nat)"/>
    <property type="match status" value="1"/>
</dbReference>
<sequence>MTRARLLGLLVATTGLLTLASTLGRPWQAGVWLDEQLFTVGGTQLAHGTAVLAGAALVVTGRGVAQRRRFALYATVTLLLLATVAHLVRGLDLSSAAVTGLLALALLRMRQLFVVPLRTARITDLLPLAVVLLALDLAYGLGGLYSHRDSIHPAPSFTAMVSETGARLVGFSGQLTIDGRFGQWFPGSLTALGVLTTAILLLAVLAPVAALSGQPPGSDRDLARRLVDRPDGDTLDPFALRRDKRLVFDPDRQAAIGYRYVRGIGLASGDPVGDPAAFAAATDAFLRLCDRHGWRPGIMGARQELLPMYRSLGLHALYIGDEAIVDVATFSLAGRRMRNARQAVNRSRNAGLTTEILREGDIEPGLRQVLLDLAARARLGQREFGFSMALGDLLTDEYPDCRIVVCRDRTGRPVAFQRYRPCRAGTALSLDVMRRLPQAPNGAGERAIVDMIGWARAHGIADLSLNFAAFRSALDPHTDRTPSQAMTAWLVQRLDGAFGIQLDTLRRFNAKFLPRWAPRYLLYRGLGDLPAIGLAALAAEGFLPLDPDRRNESVGTGAADHSGLQKRP</sequence>
<keyword evidence="8" id="KW-0030">Aminoacyl-tRNA synthetase</keyword>
<keyword evidence="9" id="KW-1185">Reference proteome</keyword>
<feature type="transmembrane region" description="Helical" evidence="6">
    <location>
        <begin position="125"/>
        <end position="145"/>
    </location>
</feature>
<keyword evidence="2" id="KW-1003">Cell membrane</keyword>
<dbReference type="AlphaFoldDB" id="A0A4R7T7P7"/>
<feature type="transmembrane region" description="Helical" evidence="6">
    <location>
        <begin position="189"/>
        <end position="211"/>
    </location>
</feature>
<keyword evidence="3 6" id="KW-0812">Transmembrane</keyword>
<evidence type="ECO:0000259" key="7">
    <source>
        <dbReference type="Pfam" id="PF09924"/>
    </source>
</evidence>
<dbReference type="GO" id="GO:0004812">
    <property type="term" value="F:aminoacyl-tRNA ligase activity"/>
    <property type="evidence" value="ECO:0007669"/>
    <property type="project" value="UniProtKB-KW"/>
</dbReference>
<evidence type="ECO:0000256" key="3">
    <source>
        <dbReference type="ARBA" id="ARBA00022692"/>
    </source>
</evidence>
<feature type="domain" description="Phosphatidylglycerol lysyltransferase C-terminal" evidence="7">
    <location>
        <begin position="225"/>
        <end position="523"/>
    </location>
</feature>
<proteinExistence type="predicted"/>
<feature type="transmembrane region" description="Helical" evidence="6">
    <location>
        <begin position="70"/>
        <end position="88"/>
    </location>
</feature>